<comment type="caution">
    <text evidence="2">The sequence shown here is derived from an EMBL/GenBank/DDBJ whole genome shotgun (WGS) entry which is preliminary data.</text>
</comment>
<feature type="region of interest" description="Disordered" evidence="1">
    <location>
        <begin position="1"/>
        <end position="28"/>
    </location>
</feature>
<dbReference type="EMBL" id="AAUW01000010">
    <property type="protein sequence ID" value="EAV43357.1"/>
    <property type="molecule type" value="Genomic_DNA"/>
</dbReference>
<evidence type="ECO:0000313" key="3">
    <source>
        <dbReference type="Proteomes" id="UP000004848"/>
    </source>
</evidence>
<evidence type="ECO:0000256" key="1">
    <source>
        <dbReference type="SAM" id="MobiDB-lite"/>
    </source>
</evidence>
<gene>
    <name evidence="2" type="ORF">SIAM614_06223</name>
</gene>
<accession>A0NV90</accession>
<reference evidence="2 3" key="1">
    <citation type="submission" date="2006-05" db="EMBL/GenBank/DDBJ databases">
        <authorList>
            <person name="King G."/>
            <person name="Ferriera S."/>
            <person name="Johnson J."/>
            <person name="Kravitz S."/>
            <person name="Beeson K."/>
            <person name="Sutton G."/>
            <person name="Rogers Y.-H."/>
            <person name="Friedman R."/>
            <person name="Frazier M."/>
            <person name="Venter J.C."/>
        </authorList>
    </citation>
    <scope>NUCLEOTIDE SEQUENCE [LARGE SCALE GENOMIC DNA]</scope>
    <source>
        <strain evidence="3">ATCC 25650 / DSM 13394 / JCM 20685 / NBRC 16684 / NCIMB 2208 / IAM 12614 / B1</strain>
    </source>
</reference>
<name>A0NV90_ROSAI</name>
<proteinExistence type="predicted"/>
<dbReference type="Proteomes" id="UP000004848">
    <property type="component" value="Unassembled WGS sequence"/>
</dbReference>
<sequence length="28" mass="3158">MASGMDAMVEPWHDEVDGKLMPEPLKQD</sequence>
<dbReference type="AlphaFoldDB" id="A0NV90"/>
<protein>
    <submittedName>
        <fullName evidence="2">Uncharacterized protein</fullName>
    </submittedName>
</protein>
<evidence type="ECO:0000313" key="2">
    <source>
        <dbReference type="EMBL" id="EAV43357.1"/>
    </source>
</evidence>
<feature type="compositionally biased region" description="Basic and acidic residues" evidence="1">
    <location>
        <begin position="11"/>
        <end position="28"/>
    </location>
</feature>
<organism evidence="2 3">
    <name type="scientific">Roseibium aggregatum (strain ATCC 25650 / DSM 13394 / JCM 20685 / NBRC 16684 / NCIMB 2208 / IAM 12614 / B1)</name>
    <name type="common">Stappia aggregata</name>
    <dbReference type="NCBI Taxonomy" id="384765"/>
    <lineage>
        <taxon>Bacteria</taxon>
        <taxon>Pseudomonadati</taxon>
        <taxon>Pseudomonadota</taxon>
        <taxon>Alphaproteobacteria</taxon>
        <taxon>Hyphomicrobiales</taxon>
        <taxon>Stappiaceae</taxon>
        <taxon>Roseibium</taxon>
    </lineage>
</organism>